<evidence type="ECO:0000256" key="1">
    <source>
        <dbReference type="ARBA" id="ARBA00022741"/>
    </source>
</evidence>
<dbReference type="GO" id="GO:0005783">
    <property type="term" value="C:endoplasmic reticulum"/>
    <property type="evidence" value="ECO:0007669"/>
    <property type="project" value="TreeGrafter"/>
</dbReference>
<reference evidence="7" key="1">
    <citation type="submission" date="2021-01" db="EMBL/GenBank/DDBJ databases">
        <authorList>
            <person name="Corre E."/>
            <person name="Pelletier E."/>
            <person name="Niang G."/>
            <person name="Scheremetjew M."/>
            <person name="Finn R."/>
            <person name="Kale V."/>
            <person name="Holt S."/>
            <person name="Cochrane G."/>
            <person name="Meng A."/>
            <person name="Brown T."/>
            <person name="Cohen L."/>
        </authorList>
    </citation>
    <scope>NUCLEOTIDE SEQUENCE</scope>
    <source>
        <strain evidence="7">308</strain>
    </source>
</reference>
<dbReference type="PROSITE" id="PS00455">
    <property type="entry name" value="AMP_BINDING"/>
    <property type="match status" value="1"/>
</dbReference>
<evidence type="ECO:0000313" key="7">
    <source>
        <dbReference type="EMBL" id="CAD8885456.1"/>
    </source>
</evidence>
<evidence type="ECO:0000256" key="3">
    <source>
        <dbReference type="ARBA" id="ARBA00024484"/>
    </source>
</evidence>
<dbReference type="InterPro" id="IPR042099">
    <property type="entry name" value="ANL_N_sf"/>
</dbReference>
<feature type="domain" description="AMP-dependent synthetase/ligase" evidence="5">
    <location>
        <begin position="121"/>
        <end position="512"/>
    </location>
</feature>
<dbReference type="PANTHER" id="PTHR43272:SF33">
    <property type="entry name" value="AMP-BINDING DOMAIN-CONTAINING PROTEIN-RELATED"/>
    <property type="match status" value="1"/>
</dbReference>
<evidence type="ECO:0008006" key="8">
    <source>
        <dbReference type="Google" id="ProtNLM"/>
    </source>
</evidence>
<dbReference type="InterPro" id="IPR020845">
    <property type="entry name" value="AMP-binding_CS"/>
</dbReference>
<dbReference type="PANTHER" id="PTHR43272">
    <property type="entry name" value="LONG-CHAIN-FATTY-ACID--COA LIGASE"/>
    <property type="match status" value="1"/>
</dbReference>
<feature type="region of interest" description="Disordered" evidence="4">
    <location>
        <begin position="1"/>
        <end position="31"/>
    </location>
</feature>
<gene>
    <name evidence="7" type="ORF">CHYS00102_LOCUS12653</name>
</gene>
<dbReference type="InterPro" id="IPR000873">
    <property type="entry name" value="AMP-dep_synth/lig_dom"/>
</dbReference>
<dbReference type="GO" id="GO:0004467">
    <property type="term" value="F:long-chain fatty acid-CoA ligase activity"/>
    <property type="evidence" value="ECO:0007669"/>
    <property type="project" value="UniProtKB-EC"/>
</dbReference>
<dbReference type="EMBL" id="HBFR01017343">
    <property type="protein sequence ID" value="CAD8885456.1"/>
    <property type="molecule type" value="Transcribed_RNA"/>
</dbReference>
<evidence type="ECO:0000256" key="2">
    <source>
        <dbReference type="ARBA" id="ARBA00022840"/>
    </source>
</evidence>
<dbReference type="InterPro" id="IPR025110">
    <property type="entry name" value="AMP-bd_C"/>
</dbReference>
<evidence type="ECO:0000259" key="5">
    <source>
        <dbReference type="Pfam" id="PF00501"/>
    </source>
</evidence>
<dbReference type="InterPro" id="IPR045851">
    <property type="entry name" value="AMP-bd_C_sf"/>
</dbReference>
<dbReference type="GO" id="GO:0016020">
    <property type="term" value="C:membrane"/>
    <property type="evidence" value="ECO:0007669"/>
    <property type="project" value="TreeGrafter"/>
</dbReference>
<dbReference type="AlphaFoldDB" id="A0A7S1BFJ7"/>
<proteinExistence type="predicted"/>
<accession>A0A7S1BFJ7</accession>
<dbReference type="GO" id="GO:0005524">
    <property type="term" value="F:ATP binding"/>
    <property type="evidence" value="ECO:0007669"/>
    <property type="project" value="UniProtKB-KW"/>
</dbReference>
<comment type="catalytic activity">
    <reaction evidence="3">
        <text>a long-chain fatty acid + ATP + CoA = a long-chain fatty acyl-CoA + AMP + diphosphate</text>
        <dbReference type="Rhea" id="RHEA:15421"/>
        <dbReference type="ChEBI" id="CHEBI:30616"/>
        <dbReference type="ChEBI" id="CHEBI:33019"/>
        <dbReference type="ChEBI" id="CHEBI:57287"/>
        <dbReference type="ChEBI" id="CHEBI:57560"/>
        <dbReference type="ChEBI" id="CHEBI:83139"/>
        <dbReference type="ChEBI" id="CHEBI:456215"/>
        <dbReference type="EC" id="6.2.1.3"/>
    </reaction>
    <physiologicalReaction direction="left-to-right" evidence="3">
        <dbReference type="Rhea" id="RHEA:15422"/>
    </physiologicalReaction>
</comment>
<evidence type="ECO:0000259" key="6">
    <source>
        <dbReference type="Pfam" id="PF13193"/>
    </source>
</evidence>
<protein>
    <recommendedName>
        <fullName evidence="8">AMP-dependent synthetase/ligase domain-containing protein</fullName>
    </recommendedName>
</protein>
<organism evidence="7">
    <name type="scientific">Corethron hystrix</name>
    <dbReference type="NCBI Taxonomy" id="216773"/>
    <lineage>
        <taxon>Eukaryota</taxon>
        <taxon>Sar</taxon>
        <taxon>Stramenopiles</taxon>
        <taxon>Ochrophyta</taxon>
        <taxon>Bacillariophyta</taxon>
        <taxon>Coscinodiscophyceae</taxon>
        <taxon>Corethrophycidae</taxon>
        <taxon>Corethrales</taxon>
        <taxon>Corethraceae</taxon>
        <taxon>Corethron</taxon>
    </lineage>
</organism>
<sequence>MNEDDGAAMYSVEAPNSSTSDRGPIRRSNVPDFPGPKLSVYGCHTLYESLRRGAERATLHGPCLGFRARSTNPGGGSEAFTPYVYSTYGEVLTRIDNLSLGIDLENLSSRCEDPDLKVTIDCVGLYLHNCPEWTLVEHACYALDVATVPMYDTLGPETVTYILQHTSLKTVVCASSALQRLVDAKKELGPDSIFSTVVLIDGVTAKSTQLGKEHGLHVTSLLKLESIGARNFEPADPRGHHRPPSGISIATLCYTSGTTGVPKGALISHTNLISTLAMFLDQGGEEMAVYPGDRHLSYLPLPHIFERITLNNVLAGGGSVAYLSGTTDTLVQDWVACRPTVLAVVPRVLNKIHDKIKAGMEMKGGAALKMFRAALRTKTHNMMEHGEMSHFLWDKIIFNKIKKGLGMDCVKLMVSGSAPLSPAVMNFFRVVLGTPVIEGYGQTEGSAGATLSMLSDVKTAGHVGPPLSGVELVLEDVPEMGYVHTDTDHNGEPCKGRGEICIRGPNVFVGYFKQPKATRETVDKKGWLHSGDIGIITPDGNLKIVDRKKNIFKLAQGEYVAAEKIENCLLQSPLIAQCFVYGDSFQNFLVACVVPDEEVVNQWAQGRNRPPAAFRSLCADSALKEAVMEDVRAISAKEGLQGFETVRNVFLTPEPFTAENGLVTPTFKLKRQQLREHFQKEIERMYSVAPLPRSKL</sequence>
<dbReference type="Gene3D" id="3.40.50.12780">
    <property type="entry name" value="N-terminal domain of ligase-like"/>
    <property type="match status" value="1"/>
</dbReference>
<dbReference type="Pfam" id="PF13193">
    <property type="entry name" value="AMP-binding_C"/>
    <property type="match status" value="1"/>
</dbReference>
<feature type="domain" description="AMP-binding enzyme C-terminal" evidence="6">
    <location>
        <begin position="564"/>
        <end position="616"/>
    </location>
</feature>
<keyword evidence="2" id="KW-0067">ATP-binding</keyword>
<name>A0A7S1BFJ7_9STRA</name>
<dbReference type="SUPFAM" id="SSF56801">
    <property type="entry name" value="Acetyl-CoA synthetase-like"/>
    <property type="match status" value="1"/>
</dbReference>
<dbReference type="Pfam" id="PF00501">
    <property type="entry name" value="AMP-binding"/>
    <property type="match status" value="1"/>
</dbReference>
<dbReference type="Gene3D" id="3.30.300.30">
    <property type="match status" value="1"/>
</dbReference>
<keyword evidence="1" id="KW-0547">Nucleotide-binding</keyword>
<evidence type="ECO:0000256" key="4">
    <source>
        <dbReference type="SAM" id="MobiDB-lite"/>
    </source>
</evidence>